<keyword evidence="2" id="KW-1185">Reference proteome</keyword>
<accession>A0A1G5DQH4</accession>
<gene>
    <name evidence="1" type="ORF">SAMN03080606_00981</name>
</gene>
<evidence type="ECO:0000313" key="1">
    <source>
        <dbReference type="EMBL" id="SCY16945.1"/>
    </source>
</evidence>
<reference evidence="1 2" key="1">
    <citation type="submission" date="2016-10" db="EMBL/GenBank/DDBJ databases">
        <authorList>
            <person name="de Groot N.N."/>
        </authorList>
    </citation>
    <scope>NUCLEOTIDE SEQUENCE [LARGE SCALE GENOMIC DNA]</scope>
    <source>
        <strain evidence="1 2">DSM 18978</strain>
    </source>
</reference>
<proteinExistence type="predicted"/>
<dbReference type="OrthoDB" id="4377018at2"/>
<protein>
    <recommendedName>
        <fullName evidence="3">Zinc-ribbon domain-containing protein</fullName>
    </recommendedName>
</protein>
<evidence type="ECO:0000313" key="2">
    <source>
        <dbReference type="Proteomes" id="UP000198636"/>
    </source>
</evidence>
<dbReference type="AlphaFoldDB" id="A0A1G5DQH4"/>
<dbReference type="STRING" id="1120976.SAMN03080606_00981"/>
<dbReference type="Proteomes" id="UP000198636">
    <property type="component" value="Unassembled WGS sequence"/>
</dbReference>
<organism evidence="1 2">
    <name type="scientific">Alkaliphilus peptidifermentans DSM 18978</name>
    <dbReference type="NCBI Taxonomy" id="1120976"/>
    <lineage>
        <taxon>Bacteria</taxon>
        <taxon>Bacillati</taxon>
        <taxon>Bacillota</taxon>
        <taxon>Clostridia</taxon>
        <taxon>Peptostreptococcales</taxon>
        <taxon>Natronincolaceae</taxon>
        <taxon>Alkaliphilus</taxon>
    </lineage>
</organism>
<dbReference type="EMBL" id="FMUS01000004">
    <property type="protein sequence ID" value="SCY16945.1"/>
    <property type="molecule type" value="Genomic_DNA"/>
</dbReference>
<dbReference type="RefSeq" id="WP_091540640.1">
    <property type="nucleotide sequence ID" value="NZ_FMUS01000004.1"/>
</dbReference>
<name>A0A1G5DQH4_9FIRM</name>
<evidence type="ECO:0008006" key="3">
    <source>
        <dbReference type="Google" id="ProtNLM"/>
    </source>
</evidence>
<sequence>MPILACVAISIIIYALLVYSMNQSKDIDLMKVDLFNEEESLSIKCENCNKSFKKTFRYCPFCGSIREIG</sequence>